<evidence type="ECO:0000313" key="4">
    <source>
        <dbReference type="Proteomes" id="UP000195573"/>
    </source>
</evidence>
<dbReference type="InterPro" id="IPR048147">
    <property type="entry name" value="CBO0543-like"/>
</dbReference>
<evidence type="ECO:0000313" key="3">
    <source>
        <dbReference type="EMBL" id="TYS61393.1"/>
    </source>
</evidence>
<protein>
    <submittedName>
        <fullName evidence="3">Uncharacterized protein</fullName>
    </submittedName>
</protein>
<dbReference type="Proteomes" id="UP000195573">
    <property type="component" value="Chromosome"/>
</dbReference>
<keyword evidence="4" id="KW-1185">Reference proteome</keyword>
<organism evidence="3 5">
    <name type="scientific">Sutcliffiella horikoshii</name>
    <dbReference type="NCBI Taxonomy" id="79883"/>
    <lineage>
        <taxon>Bacteria</taxon>
        <taxon>Bacillati</taxon>
        <taxon>Bacillota</taxon>
        <taxon>Bacilli</taxon>
        <taxon>Bacillales</taxon>
        <taxon>Bacillaceae</taxon>
        <taxon>Sutcliffiella</taxon>
    </lineage>
</organism>
<keyword evidence="1" id="KW-0472">Membrane</keyword>
<gene>
    <name evidence="2" type="ORF">B4U37_08830</name>
    <name evidence="3" type="ORF">FZC74_03705</name>
</gene>
<dbReference type="AlphaFoldDB" id="A0A1Y0CML6"/>
<dbReference type="RefSeq" id="WP_088017929.1">
    <property type="nucleotide sequence ID" value="NZ_VTEU01000001.1"/>
</dbReference>
<dbReference type="KEGG" id="bhk:B4U37_08830"/>
<keyword evidence="1" id="KW-1133">Transmembrane helix</keyword>
<feature type="transmembrane region" description="Helical" evidence="1">
    <location>
        <begin position="147"/>
        <end position="164"/>
    </location>
</feature>
<sequence length="171" mass="20257">MEIVNFNYLYNWIVLSSIADPRWWLLFASIFWPWLLWLRVVEKSRMFEVLAFGLFWAAMATWLDILGTEYGKWSYPFKLNNDIQTLLPADTAVIPVMYMLLYQYTSTWKSFVIGSVISAAVLSFIFEPLFLMLGMLDLKEWSHTKSFFAFIFLAIATRSLFFFIKKKQTTF</sequence>
<accession>A0A1Y0CML6</accession>
<feature type="transmembrane region" description="Helical" evidence="1">
    <location>
        <begin position="23"/>
        <end position="40"/>
    </location>
</feature>
<evidence type="ECO:0000313" key="2">
    <source>
        <dbReference type="EMBL" id="ART76135.1"/>
    </source>
</evidence>
<dbReference type="EMBL" id="VTEU01000001">
    <property type="protein sequence ID" value="TYS61393.1"/>
    <property type="molecule type" value="Genomic_DNA"/>
</dbReference>
<feature type="transmembrane region" description="Helical" evidence="1">
    <location>
        <begin position="47"/>
        <end position="65"/>
    </location>
</feature>
<evidence type="ECO:0000256" key="1">
    <source>
        <dbReference type="SAM" id="Phobius"/>
    </source>
</evidence>
<reference evidence="3 5" key="2">
    <citation type="submission" date="2019-08" db="EMBL/GenBank/DDBJ databases">
        <title>Bacillus genomes from the desert of Cuatro Cienegas, Coahuila.</title>
        <authorList>
            <person name="Olmedo-Alvarez G."/>
        </authorList>
    </citation>
    <scope>NUCLEOTIDE SEQUENCE [LARGE SCALE GENOMIC DNA]</scope>
    <source>
        <strain evidence="3 5">CH88_3T</strain>
    </source>
</reference>
<reference evidence="2 4" key="1">
    <citation type="submission" date="2017-04" db="EMBL/GenBank/DDBJ databases">
        <title>Complete Genome Sequence of the Bacillus horikoshii 20a strain from Cuatro Cienegas, Coahuila, Mexico.</title>
        <authorList>
            <person name="Zarza E."/>
            <person name="Alcaraz L.D."/>
            <person name="Aguilar-Salinas B."/>
            <person name="Islas A."/>
            <person name="Olmedo-Alvarez G."/>
        </authorList>
    </citation>
    <scope>NUCLEOTIDE SEQUENCE [LARGE SCALE GENOMIC DNA]</scope>
    <source>
        <strain evidence="2 4">20a</strain>
    </source>
</reference>
<evidence type="ECO:0000313" key="5">
    <source>
        <dbReference type="Proteomes" id="UP000323393"/>
    </source>
</evidence>
<feature type="transmembrane region" description="Helical" evidence="1">
    <location>
        <begin position="111"/>
        <end position="135"/>
    </location>
</feature>
<keyword evidence="1" id="KW-0812">Transmembrane</keyword>
<proteinExistence type="predicted"/>
<feature type="transmembrane region" description="Helical" evidence="1">
    <location>
        <begin position="85"/>
        <end position="104"/>
    </location>
</feature>
<dbReference type="EMBL" id="CP020880">
    <property type="protein sequence ID" value="ART76135.1"/>
    <property type="molecule type" value="Genomic_DNA"/>
</dbReference>
<dbReference type="Proteomes" id="UP000323393">
    <property type="component" value="Unassembled WGS sequence"/>
</dbReference>
<dbReference type="NCBIfam" id="NF041644">
    <property type="entry name" value="CBO0543_fam"/>
    <property type="match status" value="1"/>
</dbReference>
<name>A0A1Y0CML6_9BACI</name>